<comment type="caution">
    <text evidence="2">The sequence shown here is derived from an EMBL/GenBank/DDBJ whole genome shotgun (WGS) entry which is preliminary data.</text>
</comment>
<evidence type="ECO:0000259" key="1">
    <source>
        <dbReference type="Pfam" id="PF03374"/>
    </source>
</evidence>
<name>A0A9X4XUS7_9BRAD</name>
<sequence>IAQSDGSLCITDAAKTLQVRPKDLFTFLRRNGWIYTRPGTSHEVAYQSRLVSGDLEHKTTTVTRSDGSEKTVTQVRVTPRGLTKLAKLLPPVATRVA</sequence>
<dbReference type="RefSeq" id="WP_170301008.1">
    <property type="nucleotide sequence ID" value="NZ_WNKV01000047.1"/>
</dbReference>
<feature type="domain" description="Antirepressor protein C-terminal" evidence="1">
    <location>
        <begin position="1"/>
        <end position="89"/>
    </location>
</feature>
<accession>A0A9X4XUS7</accession>
<evidence type="ECO:0000313" key="2">
    <source>
        <dbReference type="EMBL" id="MTW19466.1"/>
    </source>
</evidence>
<dbReference type="Pfam" id="PF03374">
    <property type="entry name" value="ANT"/>
    <property type="match status" value="1"/>
</dbReference>
<organism evidence="2 3">
    <name type="scientific">Rhodoplanes serenus</name>
    <dbReference type="NCBI Taxonomy" id="200615"/>
    <lineage>
        <taxon>Bacteria</taxon>
        <taxon>Pseudomonadati</taxon>
        <taxon>Pseudomonadota</taxon>
        <taxon>Alphaproteobacteria</taxon>
        <taxon>Hyphomicrobiales</taxon>
        <taxon>Nitrobacteraceae</taxon>
        <taxon>Rhodoplanes</taxon>
    </lineage>
</organism>
<dbReference type="EMBL" id="WNKV01000047">
    <property type="protein sequence ID" value="MTW19466.1"/>
    <property type="molecule type" value="Genomic_DNA"/>
</dbReference>
<dbReference type="AlphaFoldDB" id="A0A9X4XUS7"/>
<reference evidence="2 3" key="1">
    <citation type="submission" date="2019-11" db="EMBL/GenBank/DDBJ databases">
        <title>Whole-genome sequence of Rhodoplanes serenus DSM 18633, type strain.</title>
        <authorList>
            <person name="Kyndt J.A."/>
            <person name="Meyer T.E."/>
        </authorList>
    </citation>
    <scope>NUCLEOTIDE SEQUENCE [LARGE SCALE GENOMIC DNA]</scope>
    <source>
        <strain evidence="2 3">DSM 18633</strain>
    </source>
</reference>
<evidence type="ECO:0000313" key="3">
    <source>
        <dbReference type="Proteomes" id="UP000438991"/>
    </source>
</evidence>
<protein>
    <submittedName>
        <fullName evidence="2">Phage antirepressor Ant</fullName>
    </submittedName>
</protein>
<gene>
    <name evidence="2" type="ORF">GJ689_25075</name>
</gene>
<dbReference type="Proteomes" id="UP000438991">
    <property type="component" value="Unassembled WGS sequence"/>
</dbReference>
<dbReference type="GO" id="GO:0003677">
    <property type="term" value="F:DNA binding"/>
    <property type="evidence" value="ECO:0007669"/>
    <property type="project" value="InterPro"/>
</dbReference>
<dbReference type="InterPro" id="IPR005039">
    <property type="entry name" value="Ant_C"/>
</dbReference>
<proteinExistence type="predicted"/>
<feature type="non-terminal residue" evidence="2">
    <location>
        <position position="1"/>
    </location>
</feature>